<feature type="transmembrane region" description="Helical" evidence="1">
    <location>
        <begin position="399"/>
        <end position="420"/>
    </location>
</feature>
<keyword evidence="1" id="KW-0812">Transmembrane</keyword>
<feature type="transmembrane region" description="Helical" evidence="1">
    <location>
        <begin position="313"/>
        <end position="336"/>
    </location>
</feature>
<dbReference type="EMBL" id="SJPU01000001">
    <property type="protein sequence ID" value="TWU18241.1"/>
    <property type="molecule type" value="Genomic_DNA"/>
</dbReference>
<feature type="transmembrane region" description="Helical" evidence="1">
    <location>
        <begin position="90"/>
        <end position="112"/>
    </location>
</feature>
<feature type="transmembrane region" description="Helical" evidence="1">
    <location>
        <begin position="275"/>
        <end position="292"/>
    </location>
</feature>
<feature type="transmembrane region" description="Helical" evidence="1">
    <location>
        <begin position="23"/>
        <end position="41"/>
    </location>
</feature>
<evidence type="ECO:0000259" key="2">
    <source>
        <dbReference type="Pfam" id="PF20604"/>
    </source>
</evidence>
<sequence length="579" mass="65049">MSSTGPIETGTPSASASRPGRRIDVMMAWFALMGLFFVYAGDAPPSVNEAHYLAKAKNFWNPAWCQQDLFVTSGKAHWVFYWVFGWPTKWWSLSTTAWMGRIVGWGMLAAGLIRLCSALRLPAILAAVVAVIWVAGIEQGNLAGEWVVGGIEAKVPAFGLVLFGIAELLHRRWSRVWLLFGTAAAFHVLTGGWAVVAGAIAFVWLERVRRDRAHSQARFFTPALFAGGAISLLGLIPAVSMSWGASAAESTSAARVYTYFRLSHHLLPSAFHRDWYVRHSMLTLVTLGFLVGQRWLYRRDELASLPQRDAFTALTAFTIGAMLISICGLFIGMLPAVAPDLAAKLLRFYWCRLADVITPLALGCSVAKVLYVTHVPDAVSRLSFRRRPWGSLRVDARSVVFLASAAIFLSACGLAGWSTWRWMSGGVPISHSNSLLGLRRNADYAEQRQTMQDWINVCRFVRANTPEDAVLLTPRHQQSFKWYAERAEVVNWKDIPQDVVSLREWARRFVEIYPIELSTMRVTIRYDRLREFRRKYGVNWMVVDRRVVGPQLPLVQVYPNGNERNSTYAIYRLPSISTK</sequence>
<keyword evidence="4" id="KW-1185">Reference proteome</keyword>
<keyword evidence="1" id="KW-0472">Membrane</keyword>
<dbReference type="InterPro" id="IPR046477">
    <property type="entry name" value="DUF6798"/>
</dbReference>
<feature type="transmembrane region" description="Helical" evidence="1">
    <location>
        <begin position="119"/>
        <end position="137"/>
    </location>
</feature>
<dbReference type="Pfam" id="PF20604">
    <property type="entry name" value="DUF6798"/>
    <property type="match status" value="1"/>
</dbReference>
<evidence type="ECO:0000256" key="1">
    <source>
        <dbReference type="SAM" id="Phobius"/>
    </source>
</evidence>
<organism evidence="3 4">
    <name type="scientific">Allorhodopirellula heiligendammensis</name>
    <dbReference type="NCBI Taxonomy" id="2714739"/>
    <lineage>
        <taxon>Bacteria</taxon>
        <taxon>Pseudomonadati</taxon>
        <taxon>Planctomycetota</taxon>
        <taxon>Planctomycetia</taxon>
        <taxon>Pirellulales</taxon>
        <taxon>Pirellulaceae</taxon>
        <taxon>Allorhodopirellula</taxon>
    </lineage>
</organism>
<feature type="transmembrane region" description="Helical" evidence="1">
    <location>
        <begin position="356"/>
        <end position="379"/>
    </location>
</feature>
<dbReference type="Proteomes" id="UP000319908">
    <property type="component" value="Unassembled WGS sequence"/>
</dbReference>
<gene>
    <name evidence="3" type="ORF">Poly21_03960</name>
</gene>
<dbReference type="AlphaFoldDB" id="A0A5C6C3Q6"/>
<feature type="transmembrane region" description="Helical" evidence="1">
    <location>
        <begin position="217"/>
        <end position="236"/>
    </location>
</feature>
<feature type="domain" description="DUF6798" evidence="2">
    <location>
        <begin position="452"/>
        <end position="512"/>
    </location>
</feature>
<name>A0A5C6C3Q6_9BACT</name>
<feature type="transmembrane region" description="Helical" evidence="1">
    <location>
        <begin position="177"/>
        <end position="205"/>
    </location>
</feature>
<keyword evidence="1" id="KW-1133">Transmembrane helix</keyword>
<accession>A0A5C6C3Q6</accession>
<evidence type="ECO:0000313" key="3">
    <source>
        <dbReference type="EMBL" id="TWU18241.1"/>
    </source>
</evidence>
<comment type="caution">
    <text evidence="3">The sequence shown here is derived from an EMBL/GenBank/DDBJ whole genome shotgun (WGS) entry which is preliminary data.</text>
</comment>
<protein>
    <recommendedName>
        <fullName evidence="2">DUF6798 domain-containing protein</fullName>
    </recommendedName>
</protein>
<proteinExistence type="predicted"/>
<reference evidence="3 4" key="1">
    <citation type="journal article" date="2020" name="Antonie Van Leeuwenhoek">
        <title>Rhodopirellula heiligendammensis sp. nov., Rhodopirellula pilleata sp. nov., and Rhodopirellula solitaria sp. nov. isolated from natural or artificial marine surfaces in Northern Germany and California, USA, and emended description of the genus Rhodopirellula.</title>
        <authorList>
            <person name="Kallscheuer N."/>
            <person name="Wiegand S."/>
            <person name="Jogler M."/>
            <person name="Boedeker C."/>
            <person name="Peeters S.H."/>
            <person name="Rast P."/>
            <person name="Heuer A."/>
            <person name="Jetten M.S.M."/>
            <person name="Rohde M."/>
            <person name="Jogler C."/>
        </authorList>
    </citation>
    <scope>NUCLEOTIDE SEQUENCE [LARGE SCALE GENOMIC DNA]</scope>
    <source>
        <strain evidence="3 4">Poly21</strain>
    </source>
</reference>
<evidence type="ECO:0000313" key="4">
    <source>
        <dbReference type="Proteomes" id="UP000319908"/>
    </source>
</evidence>